<evidence type="ECO:0000313" key="3">
    <source>
        <dbReference type="Proteomes" id="UP000475862"/>
    </source>
</evidence>
<dbReference type="EMBL" id="VYZN01000127">
    <property type="protein sequence ID" value="KAE9523220.1"/>
    <property type="molecule type" value="Genomic_DNA"/>
</dbReference>
<accession>A0A6G0SXU6</accession>
<reference evidence="2 3" key="1">
    <citation type="submission" date="2019-08" db="EMBL/GenBank/DDBJ databases">
        <title>The genome of the soybean aphid Biotype 1, its phylome, world population structure and adaptation to the North American continent.</title>
        <authorList>
            <person name="Giordano R."/>
            <person name="Donthu R.K."/>
            <person name="Hernandez A.G."/>
            <person name="Wright C.L."/>
            <person name="Zimin A.V."/>
        </authorList>
    </citation>
    <scope>NUCLEOTIDE SEQUENCE [LARGE SCALE GENOMIC DNA]</scope>
    <source>
        <tissue evidence="2">Whole aphids</tissue>
    </source>
</reference>
<feature type="transmembrane region" description="Helical" evidence="1">
    <location>
        <begin position="17"/>
        <end position="39"/>
    </location>
</feature>
<dbReference type="Proteomes" id="UP000475862">
    <property type="component" value="Unassembled WGS sequence"/>
</dbReference>
<name>A0A6G0SXU6_APHGL</name>
<keyword evidence="1" id="KW-1133">Transmembrane helix</keyword>
<dbReference type="AlphaFoldDB" id="A0A6G0SXU6"/>
<sequence>MLFLNANNVGCADDKHFFITSIFVFHVLNCLLLVLLLYYSVDIQYLQSYFFLLFSSNKFFANQMDMLAKKKIPFYCTAYTCTRKIINPSFAFITNNLAISGVFQFIDSVNIIMTTCHHIPTTFSIFKHIINYSCAYSYFLILESPVNSLNMHISIYSCMKTMTVSPRFNTSTIIINKINSVIISRQLARSTCQVQYNLCFGCFISTIHALKKLSAISDMNTLGCNCPVNNSWLR</sequence>
<feature type="transmembrane region" description="Helical" evidence="1">
    <location>
        <begin position="45"/>
        <end position="61"/>
    </location>
</feature>
<keyword evidence="3" id="KW-1185">Reference proteome</keyword>
<proteinExistence type="predicted"/>
<keyword evidence="1" id="KW-0472">Membrane</keyword>
<evidence type="ECO:0008006" key="4">
    <source>
        <dbReference type="Google" id="ProtNLM"/>
    </source>
</evidence>
<gene>
    <name evidence="2" type="ORF">AGLY_016387</name>
</gene>
<evidence type="ECO:0000313" key="2">
    <source>
        <dbReference type="EMBL" id="KAE9523220.1"/>
    </source>
</evidence>
<keyword evidence="1" id="KW-0812">Transmembrane</keyword>
<evidence type="ECO:0000256" key="1">
    <source>
        <dbReference type="SAM" id="Phobius"/>
    </source>
</evidence>
<organism evidence="2 3">
    <name type="scientific">Aphis glycines</name>
    <name type="common">Soybean aphid</name>
    <dbReference type="NCBI Taxonomy" id="307491"/>
    <lineage>
        <taxon>Eukaryota</taxon>
        <taxon>Metazoa</taxon>
        <taxon>Ecdysozoa</taxon>
        <taxon>Arthropoda</taxon>
        <taxon>Hexapoda</taxon>
        <taxon>Insecta</taxon>
        <taxon>Pterygota</taxon>
        <taxon>Neoptera</taxon>
        <taxon>Paraneoptera</taxon>
        <taxon>Hemiptera</taxon>
        <taxon>Sternorrhyncha</taxon>
        <taxon>Aphidomorpha</taxon>
        <taxon>Aphidoidea</taxon>
        <taxon>Aphididae</taxon>
        <taxon>Aphidini</taxon>
        <taxon>Aphis</taxon>
        <taxon>Aphis</taxon>
    </lineage>
</organism>
<protein>
    <recommendedName>
        <fullName evidence="4">Transmembrane protein</fullName>
    </recommendedName>
</protein>
<comment type="caution">
    <text evidence="2">The sequence shown here is derived from an EMBL/GenBank/DDBJ whole genome shotgun (WGS) entry which is preliminary data.</text>
</comment>